<dbReference type="InterPro" id="IPR052155">
    <property type="entry name" value="Biofilm_reg_signaling"/>
</dbReference>
<dbReference type="InterPro" id="IPR043128">
    <property type="entry name" value="Rev_trsase/Diguanyl_cyclase"/>
</dbReference>
<dbReference type="KEGG" id="oca:OCAR_4450"/>
<evidence type="ECO:0000259" key="1">
    <source>
        <dbReference type="PROSITE" id="PS50113"/>
    </source>
</evidence>
<dbReference type="InterPro" id="IPR000700">
    <property type="entry name" value="PAS-assoc_C"/>
</dbReference>
<dbReference type="PROSITE" id="PS50887">
    <property type="entry name" value="GGDEF"/>
    <property type="match status" value="1"/>
</dbReference>
<protein>
    <submittedName>
        <fullName evidence="3">Putative diguanylate cyclase</fullName>
    </submittedName>
</protein>
<evidence type="ECO:0000313" key="3">
    <source>
        <dbReference type="EMBL" id="AEI04815.1"/>
    </source>
</evidence>
<dbReference type="RefSeq" id="WP_012561627.1">
    <property type="nucleotide sequence ID" value="NC_015684.1"/>
</dbReference>
<dbReference type="eggNOG" id="COG2199">
    <property type="taxonomic scope" value="Bacteria"/>
</dbReference>
<dbReference type="EMBL" id="CP002826">
    <property type="protein sequence ID" value="AEI04815.1"/>
    <property type="molecule type" value="Genomic_DNA"/>
</dbReference>
<gene>
    <name evidence="3" type="ordered locus">OCA5_c00820</name>
</gene>
<reference evidence="3 4" key="1">
    <citation type="journal article" date="2011" name="J. Bacteriol.">
        <title>Complete genome sequences of the chemolithoautotrophic Oligotropha carboxidovorans strains OM4 and OM5.</title>
        <authorList>
            <person name="Volland S."/>
            <person name="Rachinger M."/>
            <person name="Strittmatter A."/>
            <person name="Daniel R."/>
            <person name="Gottschalk G."/>
            <person name="Meyer O."/>
        </authorList>
    </citation>
    <scope>NUCLEOTIDE SEQUENCE [LARGE SCALE GENOMIC DNA]</scope>
    <source>
        <strain evidence="4">ATCC 49405 / DSM 1227 / KCTC 32145 / OM5</strain>
    </source>
</reference>
<feature type="domain" description="PAC" evidence="1">
    <location>
        <begin position="137"/>
        <end position="188"/>
    </location>
</feature>
<dbReference type="SMART" id="SM00086">
    <property type="entry name" value="PAC"/>
    <property type="match status" value="1"/>
</dbReference>
<dbReference type="Gene3D" id="2.10.70.100">
    <property type="match status" value="1"/>
</dbReference>
<dbReference type="HOGENOM" id="CLU_000445_11_4_5"/>
<dbReference type="InterPro" id="IPR000160">
    <property type="entry name" value="GGDEF_dom"/>
</dbReference>
<dbReference type="CDD" id="cd01949">
    <property type="entry name" value="GGDEF"/>
    <property type="match status" value="1"/>
</dbReference>
<dbReference type="NCBIfam" id="TIGR00254">
    <property type="entry name" value="GGDEF"/>
    <property type="match status" value="1"/>
</dbReference>
<dbReference type="InterPro" id="IPR035965">
    <property type="entry name" value="PAS-like_dom_sf"/>
</dbReference>
<evidence type="ECO:0000313" key="4">
    <source>
        <dbReference type="Proteomes" id="UP000007730"/>
    </source>
</evidence>
<dbReference type="PROSITE" id="PS50113">
    <property type="entry name" value="PAC"/>
    <property type="match status" value="1"/>
</dbReference>
<dbReference type="PATRIC" id="fig|504832.7.peg.86"/>
<evidence type="ECO:0000259" key="2">
    <source>
        <dbReference type="PROSITE" id="PS50887"/>
    </source>
</evidence>
<feature type="domain" description="GGDEF" evidence="2">
    <location>
        <begin position="217"/>
        <end position="348"/>
    </location>
</feature>
<dbReference type="SUPFAM" id="SSF55073">
    <property type="entry name" value="Nucleotide cyclase"/>
    <property type="match status" value="1"/>
</dbReference>
<dbReference type="Gene3D" id="3.30.450.20">
    <property type="entry name" value="PAS domain"/>
    <property type="match status" value="1"/>
</dbReference>
<proteinExistence type="predicted"/>
<accession>B6JCL6</accession>
<dbReference type="STRING" id="504832.OCA5_c00820"/>
<dbReference type="InterPro" id="IPR029787">
    <property type="entry name" value="Nucleotide_cyclase"/>
</dbReference>
<organism evidence="3 4">
    <name type="scientific">Afipia carboxidovorans (strain ATCC 49405 / DSM 1227 / KCTC 32145 / OM5)</name>
    <name type="common">Oligotropha carboxidovorans</name>
    <dbReference type="NCBI Taxonomy" id="504832"/>
    <lineage>
        <taxon>Bacteria</taxon>
        <taxon>Pseudomonadati</taxon>
        <taxon>Pseudomonadota</taxon>
        <taxon>Alphaproteobacteria</taxon>
        <taxon>Hyphomicrobiales</taxon>
        <taxon>Nitrobacteraceae</taxon>
        <taxon>Afipia</taxon>
    </lineage>
</organism>
<dbReference type="PANTHER" id="PTHR44757:SF2">
    <property type="entry name" value="BIOFILM ARCHITECTURE MAINTENANCE PROTEIN MBAA"/>
    <property type="match status" value="1"/>
</dbReference>
<dbReference type="InterPro" id="IPR013655">
    <property type="entry name" value="PAS_fold_3"/>
</dbReference>
<dbReference type="SMART" id="SM00267">
    <property type="entry name" value="GGDEF"/>
    <property type="match status" value="1"/>
</dbReference>
<dbReference type="AlphaFoldDB" id="B6JCL6"/>
<dbReference type="KEGG" id="ocg:OCA5_c00820"/>
<dbReference type="InterPro" id="IPR001610">
    <property type="entry name" value="PAC"/>
</dbReference>
<dbReference type="SUPFAM" id="SSF55785">
    <property type="entry name" value="PYP-like sensor domain (PAS domain)"/>
    <property type="match status" value="1"/>
</dbReference>
<keyword evidence="4" id="KW-1185">Reference proteome</keyword>
<dbReference type="Gene3D" id="3.30.70.270">
    <property type="match status" value="1"/>
</dbReference>
<dbReference type="OrthoDB" id="9812260at2"/>
<dbReference type="eggNOG" id="COG2202">
    <property type="taxonomic scope" value="Bacteria"/>
</dbReference>
<sequence length="358" mass="38953">MHGIGSDSEESVPGAPESTLYSFLGRLSAALAGSFNARAVWQLRRQIEYQSHLIRRAEAVLANTEIFERASVAAHMGVWQCELPSERLVWSNGTYDLFGLERRSGIVRSDILRSYSDESLARLEKVRAEALEAGTGFGLDAEIHDPAGGTRWIRISATVERENGEPVRLFGVKQDITEEKQLFERMRYLAGHDVMTGLANRTRFQARFAELCEPGGPGGVLMLIDLDDFKEVNDTFGHALGDECLVEFARRLSALCQSAELVARIGGDEFAVLFGPAVGPQRIEAVAQRIIAAAEAPMNCSGRVFRIGASIGYAFTNGGAPAAVFTKADEALYAAKAAGRCAISSCDTTRRRMTAGDR</sequence>
<dbReference type="Proteomes" id="UP000007730">
    <property type="component" value="Chromosome"/>
</dbReference>
<dbReference type="PANTHER" id="PTHR44757">
    <property type="entry name" value="DIGUANYLATE CYCLASE DGCP"/>
    <property type="match status" value="1"/>
</dbReference>
<dbReference type="Pfam" id="PF08447">
    <property type="entry name" value="PAS_3"/>
    <property type="match status" value="1"/>
</dbReference>
<name>B6JCL6_AFIC5</name>
<dbReference type="Pfam" id="PF00990">
    <property type="entry name" value="GGDEF"/>
    <property type="match status" value="1"/>
</dbReference>